<keyword evidence="2" id="KW-0808">Transferase</keyword>
<protein>
    <submittedName>
        <fullName evidence="2">Aminotransferase class V-fold PLP-dependent enzyme</fullName>
    </submittedName>
</protein>
<dbReference type="Gene3D" id="3.40.640.10">
    <property type="entry name" value="Type I PLP-dependent aspartate aminotransferase-like (Major domain)"/>
    <property type="match status" value="1"/>
</dbReference>
<dbReference type="Proteomes" id="UP000666915">
    <property type="component" value="Unassembled WGS sequence"/>
</dbReference>
<gene>
    <name evidence="2" type="ORF">J4557_35385</name>
</gene>
<evidence type="ECO:0000259" key="1">
    <source>
        <dbReference type="Pfam" id="PF00266"/>
    </source>
</evidence>
<organism evidence="2 3">
    <name type="scientific">Actinomadura nitritigenes</name>
    <dbReference type="NCBI Taxonomy" id="134602"/>
    <lineage>
        <taxon>Bacteria</taxon>
        <taxon>Bacillati</taxon>
        <taxon>Actinomycetota</taxon>
        <taxon>Actinomycetes</taxon>
        <taxon>Streptosporangiales</taxon>
        <taxon>Thermomonosporaceae</taxon>
        <taxon>Actinomadura</taxon>
    </lineage>
</organism>
<dbReference type="Gene3D" id="3.90.1150.10">
    <property type="entry name" value="Aspartate Aminotransferase, domain 1"/>
    <property type="match status" value="1"/>
</dbReference>
<dbReference type="InterPro" id="IPR015421">
    <property type="entry name" value="PyrdxlP-dep_Trfase_major"/>
</dbReference>
<feature type="domain" description="Aminotransferase class V" evidence="1">
    <location>
        <begin position="48"/>
        <end position="275"/>
    </location>
</feature>
<accession>A0ABS3R9B6</accession>
<dbReference type="InterPro" id="IPR000192">
    <property type="entry name" value="Aminotrans_V_dom"/>
</dbReference>
<dbReference type="PANTHER" id="PTHR43586:SF21">
    <property type="entry name" value="PYRIDOXAL PHOSPHATE (PLP)-DEPENDENT ASPARTATE AMINOTRANSFERASE SUPERFAMILY"/>
    <property type="match status" value="1"/>
</dbReference>
<dbReference type="EMBL" id="JAGEOK010000028">
    <property type="protein sequence ID" value="MBO2442825.1"/>
    <property type="molecule type" value="Genomic_DNA"/>
</dbReference>
<dbReference type="PANTHER" id="PTHR43586">
    <property type="entry name" value="CYSTEINE DESULFURASE"/>
    <property type="match status" value="1"/>
</dbReference>
<dbReference type="SUPFAM" id="SSF53383">
    <property type="entry name" value="PLP-dependent transferases"/>
    <property type="match status" value="1"/>
</dbReference>
<sequence>MWDPEPGRLNTASYGVPPEPAFEALQDALAEWRRGATGWDKWDRSTGRARDAFARLVGVASDDVAVGASASQVLAPVAASLPPGSRVLVPDIEQTSNLFPWLVHDLDVRTVPPADLPGAIDERTDAVAFSLVQSATGEVADAGAVVAAARAHGALVVADATQAVGWLPVDAAPFDVLAVSAYKWLMCPRGTAFCYVSPAVRDRIRPIAANWYAGDGDASYGPPLRLAEDARRFDIAAPWFSYVAAAPTLELLLEIGVGAIHEHDLRMADRFRAGLGMPSGDSAIVTVTRAGAAERLAEAGVRASVRKGAVRLAFHLYTTEADVDTAVAALS</sequence>
<keyword evidence="2" id="KW-0032">Aminotransferase</keyword>
<proteinExistence type="predicted"/>
<reference evidence="2 3" key="1">
    <citation type="submission" date="2021-03" db="EMBL/GenBank/DDBJ databases">
        <authorList>
            <person name="Kanchanasin P."/>
            <person name="Saeng-In P."/>
            <person name="Phongsopitanun W."/>
            <person name="Yuki M."/>
            <person name="Kudo T."/>
            <person name="Ohkuma M."/>
            <person name="Tanasupawat S."/>
        </authorList>
    </citation>
    <scope>NUCLEOTIDE SEQUENCE [LARGE SCALE GENOMIC DNA]</scope>
    <source>
        <strain evidence="2 3">L46</strain>
    </source>
</reference>
<keyword evidence="3" id="KW-1185">Reference proteome</keyword>
<dbReference type="GO" id="GO:0008483">
    <property type="term" value="F:transaminase activity"/>
    <property type="evidence" value="ECO:0007669"/>
    <property type="project" value="UniProtKB-KW"/>
</dbReference>
<dbReference type="InterPro" id="IPR015424">
    <property type="entry name" value="PyrdxlP-dep_Trfase"/>
</dbReference>
<dbReference type="Pfam" id="PF00266">
    <property type="entry name" value="Aminotran_5"/>
    <property type="match status" value="1"/>
</dbReference>
<dbReference type="InterPro" id="IPR015422">
    <property type="entry name" value="PyrdxlP-dep_Trfase_small"/>
</dbReference>
<evidence type="ECO:0000313" key="3">
    <source>
        <dbReference type="Proteomes" id="UP000666915"/>
    </source>
</evidence>
<comment type="caution">
    <text evidence="2">The sequence shown here is derived from an EMBL/GenBank/DDBJ whole genome shotgun (WGS) entry which is preliminary data.</text>
</comment>
<name>A0ABS3R9B6_9ACTN</name>
<evidence type="ECO:0000313" key="2">
    <source>
        <dbReference type="EMBL" id="MBO2442825.1"/>
    </source>
</evidence>